<sequence>MSVDLLKTASLVNPEGYYKQLGFESIPDFYDTPEELSNAILKIPQIDVGVNDDVYDVRIKNFRRKVDSNRKLLLVCHDYKGNYLPEDINSFNEDKIILSKNCLNEKKKNYPFTFPCFNVTDIFNYFSHHFITIPPIRWIITAHIHQTIIIGTIIFENDKHNFDSIILSDDFVVQLVRLMQHKGFDGYLINVEIKCDQEKANEIRNFIKKLKIQSKKLIGKEIILIWYDAITIEGKLDWQNEINHLNKDYFEDCGFVLVNYSWTDLNFQNTLKNVVKNRNRVFFGIDVFGRNTPSYAQGIEGIINAIDFTGHFSAGIFAPGFHHETYSCDDDYNQTELFKTWNRLSTKLSPRPITLSSPLFFGSPYTKITENDYRLQKWHVFPMMNLDTIKIEEDKMTFFDNIVYQTIFVPKKVYVNYMVNILDGAVIISTTDFTMTIRGQQNGVLLFEAQRHYDVKIICDKETSKSATVLSLKFF</sequence>
<protein>
    <submittedName>
        <fullName evidence="2">Mannosyl-glycoprotein endo-beta-N-acetylglucosaminidase</fullName>
    </submittedName>
</protein>
<accession>A0AC34PWX8</accession>
<evidence type="ECO:0000313" key="1">
    <source>
        <dbReference type="Proteomes" id="UP000887576"/>
    </source>
</evidence>
<proteinExistence type="predicted"/>
<organism evidence="1 2">
    <name type="scientific">Panagrolaimus sp. JU765</name>
    <dbReference type="NCBI Taxonomy" id="591449"/>
    <lineage>
        <taxon>Eukaryota</taxon>
        <taxon>Metazoa</taxon>
        <taxon>Ecdysozoa</taxon>
        <taxon>Nematoda</taxon>
        <taxon>Chromadorea</taxon>
        <taxon>Rhabditida</taxon>
        <taxon>Tylenchina</taxon>
        <taxon>Panagrolaimomorpha</taxon>
        <taxon>Panagrolaimoidea</taxon>
        <taxon>Panagrolaimidae</taxon>
        <taxon>Panagrolaimus</taxon>
    </lineage>
</organism>
<dbReference type="Proteomes" id="UP000887576">
    <property type="component" value="Unplaced"/>
</dbReference>
<name>A0AC34PWX8_9BILA</name>
<reference evidence="2" key="1">
    <citation type="submission" date="2022-11" db="UniProtKB">
        <authorList>
            <consortium name="WormBaseParasite"/>
        </authorList>
    </citation>
    <scope>IDENTIFICATION</scope>
</reference>
<dbReference type="WBParaSite" id="JU765_v2.g10657.t1">
    <property type="protein sequence ID" value="JU765_v2.g10657.t1"/>
    <property type="gene ID" value="JU765_v2.g10657"/>
</dbReference>
<evidence type="ECO:0000313" key="2">
    <source>
        <dbReference type="WBParaSite" id="JU765_v2.g10657.t1"/>
    </source>
</evidence>